<organism evidence="1 2">
    <name type="scientific">Capnocytophaga catalasegens</name>
    <dbReference type="NCBI Taxonomy" id="1004260"/>
    <lineage>
        <taxon>Bacteria</taxon>
        <taxon>Pseudomonadati</taxon>
        <taxon>Bacteroidota</taxon>
        <taxon>Flavobacteriia</taxon>
        <taxon>Flavobacteriales</taxon>
        <taxon>Flavobacteriaceae</taxon>
        <taxon>Capnocytophaga</taxon>
    </lineage>
</organism>
<name>A0AAV5B139_9FLAO</name>
<sequence length="141" mass="17047">MKFLYIFIVMHLLPTQCKNVESQNLQHFNITEPNVENDSLLQNFEKLSYDKNIEKHYKKLGYLLVKETTFLMGDYSDGLISEFRIELLNIFSEKGIQEKDILIKEVTWQIDKNNNLTIWYKRENKKWKPLKNFIYNKDTNF</sequence>
<protein>
    <recommendedName>
        <fullName evidence="3">Lipoprotein</fullName>
    </recommendedName>
</protein>
<evidence type="ECO:0000313" key="1">
    <source>
        <dbReference type="EMBL" id="GJM51678.1"/>
    </source>
</evidence>
<dbReference type="RefSeq" id="WP_264847292.1">
    <property type="nucleotide sequence ID" value="NZ_BPMA01000045.1"/>
</dbReference>
<comment type="caution">
    <text evidence="1">The sequence shown here is derived from an EMBL/GenBank/DDBJ whole genome shotgun (WGS) entry which is preliminary data.</text>
</comment>
<proteinExistence type="predicted"/>
<evidence type="ECO:0008006" key="3">
    <source>
        <dbReference type="Google" id="ProtNLM"/>
    </source>
</evidence>
<gene>
    <name evidence="1" type="ORF">RCZ15_26510</name>
</gene>
<accession>A0AAV5B139</accession>
<dbReference type="Proteomes" id="UP001207736">
    <property type="component" value="Unassembled WGS sequence"/>
</dbReference>
<dbReference type="AlphaFoldDB" id="A0AAV5B139"/>
<evidence type="ECO:0000313" key="2">
    <source>
        <dbReference type="Proteomes" id="UP001207736"/>
    </source>
</evidence>
<reference evidence="1" key="1">
    <citation type="submission" date="2021-11" db="EMBL/GenBank/DDBJ databases">
        <title>Draft genome sequence of Capnocytophaga sp. strain KC07075 isolated from cat oral cavity.</title>
        <authorList>
            <person name="Suzuki M."/>
            <person name="Imaoka K."/>
            <person name="Kimura M."/>
            <person name="Morikawa S."/>
            <person name="Maeda K."/>
        </authorList>
    </citation>
    <scope>NUCLEOTIDE SEQUENCE</scope>
    <source>
        <strain evidence="1">KC07075</strain>
    </source>
</reference>
<dbReference type="EMBL" id="BQKA01000100">
    <property type="protein sequence ID" value="GJM51678.1"/>
    <property type="molecule type" value="Genomic_DNA"/>
</dbReference>